<evidence type="ECO:0000313" key="7">
    <source>
        <dbReference type="Proteomes" id="UP000663829"/>
    </source>
</evidence>
<evidence type="ECO:0000256" key="3">
    <source>
        <dbReference type="ARBA" id="ARBA00022833"/>
    </source>
</evidence>
<organism evidence="5 7">
    <name type="scientific">Didymodactylos carnosus</name>
    <dbReference type="NCBI Taxonomy" id="1234261"/>
    <lineage>
        <taxon>Eukaryota</taxon>
        <taxon>Metazoa</taxon>
        <taxon>Spiralia</taxon>
        <taxon>Gnathifera</taxon>
        <taxon>Rotifera</taxon>
        <taxon>Eurotatoria</taxon>
        <taxon>Bdelloidea</taxon>
        <taxon>Philodinida</taxon>
        <taxon>Philodinidae</taxon>
        <taxon>Didymodactylos</taxon>
    </lineage>
</organism>
<reference evidence="5" key="1">
    <citation type="submission" date="2021-02" db="EMBL/GenBank/DDBJ databases">
        <authorList>
            <person name="Nowell W R."/>
        </authorList>
    </citation>
    <scope>NUCLEOTIDE SEQUENCE</scope>
</reference>
<dbReference type="InterPro" id="IPR007588">
    <property type="entry name" value="Znf_FLYWCH"/>
</dbReference>
<keyword evidence="7" id="KW-1185">Reference proteome</keyword>
<evidence type="ECO:0000256" key="2">
    <source>
        <dbReference type="ARBA" id="ARBA00022771"/>
    </source>
</evidence>
<sequence length="174" mass="19955">MCSPRCALPKETILMNETMASGKILNFNDHQYTKKRSNKSTDDWRCRIRSCNSIIVLARDASTVIHPPTDHSHIPAKVDKLKNMCKKRAREETTPISQIHKQESVKCSLTHNDISFLLSYLSIDSSFYRERLKNYPELPKSVSDITLTGKWGTVPGRNESNPFAKSNMLFFLHQ</sequence>
<dbReference type="EMBL" id="CAJNOQ010009641">
    <property type="protein sequence ID" value="CAF1230421.1"/>
    <property type="molecule type" value="Genomic_DNA"/>
</dbReference>
<keyword evidence="1" id="KW-0479">Metal-binding</keyword>
<name>A0A814YGS0_9BILA</name>
<proteinExistence type="predicted"/>
<dbReference type="Gene3D" id="2.20.25.240">
    <property type="match status" value="1"/>
</dbReference>
<evidence type="ECO:0000313" key="6">
    <source>
        <dbReference type="EMBL" id="CAF3993093.1"/>
    </source>
</evidence>
<evidence type="ECO:0000259" key="4">
    <source>
        <dbReference type="Pfam" id="PF04500"/>
    </source>
</evidence>
<evidence type="ECO:0000256" key="1">
    <source>
        <dbReference type="ARBA" id="ARBA00022723"/>
    </source>
</evidence>
<keyword evidence="3" id="KW-0862">Zinc</keyword>
<gene>
    <name evidence="5" type="ORF">GPM918_LOCUS25145</name>
    <name evidence="6" type="ORF">SRO942_LOCUS25151</name>
</gene>
<dbReference type="Proteomes" id="UP000681722">
    <property type="component" value="Unassembled WGS sequence"/>
</dbReference>
<dbReference type="AlphaFoldDB" id="A0A814YGS0"/>
<keyword evidence="2" id="KW-0863">Zinc-finger</keyword>
<comment type="caution">
    <text evidence="5">The sequence shown here is derived from an EMBL/GenBank/DDBJ whole genome shotgun (WGS) entry which is preliminary data.</text>
</comment>
<accession>A0A814YGS0</accession>
<dbReference type="EMBL" id="CAJOBC010009645">
    <property type="protein sequence ID" value="CAF3993093.1"/>
    <property type="molecule type" value="Genomic_DNA"/>
</dbReference>
<dbReference type="OrthoDB" id="6482909at2759"/>
<dbReference type="Pfam" id="PF04500">
    <property type="entry name" value="FLYWCH"/>
    <property type="match status" value="1"/>
</dbReference>
<feature type="domain" description="FLYWCH-type" evidence="4">
    <location>
        <begin position="20"/>
        <end position="73"/>
    </location>
</feature>
<evidence type="ECO:0000313" key="5">
    <source>
        <dbReference type="EMBL" id="CAF1230421.1"/>
    </source>
</evidence>
<dbReference type="Proteomes" id="UP000663829">
    <property type="component" value="Unassembled WGS sequence"/>
</dbReference>
<dbReference type="GO" id="GO:0008270">
    <property type="term" value="F:zinc ion binding"/>
    <property type="evidence" value="ECO:0007669"/>
    <property type="project" value="UniProtKB-KW"/>
</dbReference>
<protein>
    <recommendedName>
        <fullName evidence="4">FLYWCH-type domain-containing protein</fullName>
    </recommendedName>
</protein>